<protein>
    <submittedName>
        <fullName evidence="2">Uncharacterized protein</fullName>
    </submittedName>
</protein>
<proteinExistence type="predicted"/>
<keyword evidence="1" id="KW-1133">Transmembrane helix</keyword>
<dbReference type="RefSeq" id="WP_145821165.1">
    <property type="nucleotide sequence ID" value="NZ_AP023438.1"/>
</dbReference>
<dbReference type="Proteomes" id="UP000319728">
    <property type="component" value="Unassembled WGS sequence"/>
</dbReference>
<name>A0A562WP21_9ACTN</name>
<feature type="transmembrane region" description="Helical" evidence="1">
    <location>
        <begin position="81"/>
        <end position="101"/>
    </location>
</feature>
<organism evidence="2 3">
    <name type="scientific">Micromonospora sagamiensis</name>
    <dbReference type="NCBI Taxonomy" id="47875"/>
    <lineage>
        <taxon>Bacteria</taxon>
        <taxon>Bacillati</taxon>
        <taxon>Actinomycetota</taxon>
        <taxon>Actinomycetes</taxon>
        <taxon>Micromonosporales</taxon>
        <taxon>Micromonosporaceae</taxon>
        <taxon>Micromonospora</taxon>
    </lineage>
</organism>
<accession>A0A562WP21</accession>
<dbReference type="AlphaFoldDB" id="A0A562WP21"/>
<sequence>MSTRAIFGLAARGAGVGAAVVAAAYLAYRFAEAYAQADSNNYTNSADALGVASIVFLGCGLPLCYLTGVTIALLSRLPRPWLVSAGGLAAGTVLGCGVRPAGIGWTVLTVLSAYASAAVAAALMVRSARRTAGT</sequence>
<evidence type="ECO:0000313" key="3">
    <source>
        <dbReference type="Proteomes" id="UP000319728"/>
    </source>
</evidence>
<evidence type="ECO:0000313" key="2">
    <source>
        <dbReference type="EMBL" id="TWJ31998.1"/>
    </source>
</evidence>
<feature type="transmembrane region" description="Helical" evidence="1">
    <location>
        <begin position="7"/>
        <end position="28"/>
    </location>
</feature>
<keyword evidence="1" id="KW-0812">Transmembrane</keyword>
<dbReference type="EMBL" id="VLLP01000001">
    <property type="protein sequence ID" value="TWJ31998.1"/>
    <property type="molecule type" value="Genomic_DNA"/>
</dbReference>
<feature type="transmembrane region" description="Helical" evidence="1">
    <location>
        <begin position="48"/>
        <end position="74"/>
    </location>
</feature>
<keyword evidence="1" id="KW-0472">Membrane</keyword>
<keyword evidence="3" id="KW-1185">Reference proteome</keyword>
<comment type="caution">
    <text evidence="2">The sequence shown here is derived from an EMBL/GenBank/DDBJ whole genome shotgun (WGS) entry which is preliminary data.</text>
</comment>
<dbReference type="OrthoDB" id="9993169at2"/>
<reference evidence="2 3" key="1">
    <citation type="submission" date="2019-07" db="EMBL/GenBank/DDBJ databases">
        <title>R&amp;d 2014.</title>
        <authorList>
            <person name="Klenk H.-P."/>
        </authorList>
    </citation>
    <scope>NUCLEOTIDE SEQUENCE [LARGE SCALE GENOMIC DNA]</scope>
    <source>
        <strain evidence="2 3">DSM 43912</strain>
    </source>
</reference>
<feature type="transmembrane region" description="Helical" evidence="1">
    <location>
        <begin position="107"/>
        <end position="125"/>
    </location>
</feature>
<evidence type="ECO:0000256" key="1">
    <source>
        <dbReference type="SAM" id="Phobius"/>
    </source>
</evidence>
<gene>
    <name evidence="2" type="ORF">JD81_05564</name>
</gene>